<evidence type="ECO:0000256" key="5">
    <source>
        <dbReference type="ARBA" id="ARBA00023098"/>
    </source>
</evidence>
<feature type="non-terminal residue" evidence="9">
    <location>
        <position position="400"/>
    </location>
</feature>
<dbReference type="PANTHER" id="PTHR21624:SF1">
    <property type="entry name" value="ALKYLGLYCEROL MONOOXYGENASE"/>
    <property type="match status" value="1"/>
</dbReference>
<keyword evidence="5" id="KW-0443">Lipid metabolism</keyword>
<accession>A0AAV5V4Q3</accession>
<dbReference type="GO" id="GO:0050479">
    <property type="term" value="F:glyceryl-ether monooxygenase activity"/>
    <property type="evidence" value="ECO:0007669"/>
    <property type="project" value="TreeGrafter"/>
</dbReference>
<proteinExistence type="predicted"/>
<evidence type="ECO:0000256" key="7">
    <source>
        <dbReference type="SAM" id="Phobius"/>
    </source>
</evidence>
<dbReference type="GO" id="GO:0008610">
    <property type="term" value="P:lipid biosynthetic process"/>
    <property type="evidence" value="ECO:0007669"/>
    <property type="project" value="InterPro"/>
</dbReference>
<evidence type="ECO:0000256" key="1">
    <source>
        <dbReference type="ARBA" id="ARBA00004127"/>
    </source>
</evidence>
<dbReference type="GO" id="GO:0016020">
    <property type="term" value="C:membrane"/>
    <property type="evidence" value="ECO:0007669"/>
    <property type="project" value="GOC"/>
</dbReference>
<sequence>YLFYLVPPSELQSYQTADEMPQFIELTKAWMLLLVALEMIVHHEGYSFPDTVTSVSAGVCSMMFKFNGLFLSACLYPTVWEAIHMFDLSSIIVSWLVCFLFQDLVYYLGHRAIHGEVKQWLDVETAKKSRQTILLSEIFAQWGAFWGFHQMHHSSEYYNLSTAIRQGAIQDLGMAGFDLLQAVIVPPSMFMPHKTLNILYQFWLHTEMVPRLPIIELVFNTPSAHRVHHGRNPYCIDRNYGGTLIIWDRLFGTFTDERTEEPVVYGLVTPVNSFNQFYLQFFEFYSYICVKPFLKNEDGSDMFPGAWTKFTTMFAPPGAYPGVETKRFFLWHCMVDNEEGIPPVRMTKISQAQDFLSEIKARYISLQVTAMLFFVFTTVLSGDAFMKNASWMETAIVVSF</sequence>
<evidence type="ECO:0000256" key="6">
    <source>
        <dbReference type="ARBA" id="ARBA00023136"/>
    </source>
</evidence>
<keyword evidence="2 7" id="KW-0812">Transmembrane</keyword>
<evidence type="ECO:0000259" key="8">
    <source>
        <dbReference type="Pfam" id="PF04116"/>
    </source>
</evidence>
<dbReference type="Pfam" id="PF04116">
    <property type="entry name" value="FA_hydroxylase"/>
    <property type="match status" value="1"/>
</dbReference>
<organism evidence="9 10">
    <name type="scientific">Pristionchus fissidentatus</name>
    <dbReference type="NCBI Taxonomy" id="1538716"/>
    <lineage>
        <taxon>Eukaryota</taxon>
        <taxon>Metazoa</taxon>
        <taxon>Ecdysozoa</taxon>
        <taxon>Nematoda</taxon>
        <taxon>Chromadorea</taxon>
        <taxon>Rhabditida</taxon>
        <taxon>Rhabditina</taxon>
        <taxon>Diplogasteromorpha</taxon>
        <taxon>Diplogasteroidea</taxon>
        <taxon>Neodiplogasteridae</taxon>
        <taxon>Pristionchus</taxon>
    </lineage>
</organism>
<protein>
    <recommendedName>
        <fullName evidence="8">Fatty acid hydroxylase domain-containing protein</fullName>
    </recommendedName>
</protein>
<dbReference type="AlphaFoldDB" id="A0AAV5V4Q3"/>
<keyword evidence="4" id="KW-0560">Oxidoreductase</keyword>
<dbReference type="InterPro" id="IPR051689">
    <property type="entry name" value="Sterol_desaturase/TMEM195"/>
</dbReference>
<evidence type="ECO:0000313" key="10">
    <source>
        <dbReference type="Proteomes" id="UP001432322"/>
    </source>
</evidence>
<keyword evidence="10" id="KW-1185">Reference proteome</keyword>
<feature type="domain" description="Fatty acid hydroxylase" evidence="8">
    <location>
        <begin position="95"/>
        <end position="253"/>
    </location>
</feature>
<dbReference type="GO" id="GO:0005783">
    <property type="term" value="C:endoplasmic reticulum"/>
    <property type="evidence" value="ECO:0007669"/>
    <property type="project" value="TreeGrafter"/>
</dbReference>
<comment type="subcellular location">
    <subcellularLocation>
        <location evidence="1">Endomembrane system</location>
        <topology evidence="1">Multi-pass membrane protein</topology>
    </subcellularLocation>
</comment>
<feature type="non-terminal residue" evidence="9">
    <location>
        <position position="1"/>
    </location>
</feature>
<evidence type="ECO:0000313" key="9">
    <source>
        <dbReference type="EMBL" id="GMT12840.1"/>
    </source>
</evidence>
<name>A0AAV5V4Q3_9BILA</name>
<dbReference type="PANTHER" id="PTHR21624">
    <property type="entry name" value="STEROL DESATURASE-RELATED PROTEIN"/>
    <property type="match status" value="1"/>
</dbReference>
<dbReference type="EMBL" id="BTSY01000002">
    <property type="protein sequence ID" value="GMT12840.1"/>
    <property type="molecule type" value="Genomic_DNA"/>
</dbReference>
<dbReference type="Proteomes" id="UP001432322">
    <property type="component" value="Unassembled WGS sequence"/>
</dbReference>
<evidence type="ECO:0000256" key="4">
    <source>
        <dbReference type="ARBA" id="ARBA00023002"/>
    </source>
</evidence>
<evidence type="ECO:0000256" key="2">
    <source>
        <dbReference type="ARBA" id="ARBA00022692"/>
    </source>
</evidence>
<comment type="caution">
    <text evidence="9">The sequence shown here is derived from an EMBL/GenBank/DDBJ whole genome shotgun (WGS) entry which is preliminary data.</text>
</comment>
<dbReference type="GO" id="GO:0006643">
    <property type="term" value="P:membrane lipid metabolic process"/>
    <property type="evidence" value="ECO:0007669"/>
    <property type="project" value="TreeGrafter"/>
</dbReference>
<feature type="transmembrane region" description="Helical" evidence="7">
    <location>
        <begin position="363"/>
        <end position="382"/>
    </location>
</feature>
<keyword evidence="3 7" id="KW-1133">Transmembrane helix</keyword>
<keyword evidence="6 7" id="KW-0472">Membrane</keyword>
<dbReference type="GO" id="GO:0005506">
    <property type="term" value="F:iron ion binding"/>
    <property type="evidence" value="ECO:0007669"/>
    <property type="project" value="InterPro"/>
</dbReference>
<reference evidence="9" key="1">
    <citation type="submission" date="2023-10" db="EMBL/GenBank/DDBJ databases">
        <title>Genome assembly of Pristionchus species.</title>
        <authorList>
            <person name="Yoshida K."/>
            <person name="Sommer R.J."/>
        </authorList>
    </citation>
    <scope>NUCLEOTIDE SEQUENCE</scope>
    <source>
        <strain evidence="9">RS5133</strain>
    </source>
</reference>
<gene>
    <name evidence="9" type="ORF">PFISCL1PPCAC_4137</name>
</gene>
<dbReference type="InterPro" id="IPR006694">
    <property type="entry name" value="Fatty_acid_hydroxylase"/>
</dbReference>
<evidence type="ECO:0000256" key="3">
    <source>
        <dbReference type="ARBA" id="ARBA00022989"/>
    </source>
</evidence>